<dbReference type="EMBL" id="CAIT01000007">
    <property type="protein sequence ID" value="CCH54477.1"/>
    <property type="molecule type" value="Genomic_DNA"/>
</dbReference>
<name>I2GKQ1_9BACT</name>
<dbReference type="NCBIfam" id="TIGR01543">
    <property type="entry name" value="proheadase_HK97"/>
    <property type="match status" value="1"/>
</dbReference>
<evidence type="ECO:0000256" key="1">
    <source>
        <dbReference type="ARBA" id="ARBA00022612"/>
    </source>
</evidence>
<feature type="region of interest" description="Disordered" evidence="4">
    <location>
        <begin position="275"/>
        <end position="340"/>
    </location>
</feature>
<evidence type="ECO:0000256" key="3">
    <source>
        <dbReference type="ARBA" id="ARBA00022801"/>
    </source>
</evidence>
<dbReference type="Pfam" id="PF04586">
    <property type="entry name" value="Peptidase_S78"/>
    <property type="match status" value="1"/>
</dbReference>
<keyword evidence="2" id="KW-0645">Protease</keyword>
<evidence type="ECO:0000259" key="5">
    <source>
        <dbReference type="Pfam" id="PF04586"/>
    </source>
</evidence>
<feature type="compositionally biased region" description="Basic and acidic residues" evidence="4">
    <location>
        <begin position="310"/>
        <end position="328"/>
    </location>
</feature>
<dbReference type="Proteomes" id="UP000009309">
    <property type="component" value="Unassembled WGS sequence"/>
</dbReference>
<evidence type="ECO:0000313" key="7">
    <source>
        <dbReference type="Proteomes" id="UP000009309"/>
    </source>
</evidence>
<feature type="compositionally biased region" description="Polar residues" evidence="4">
    <location>
        <begin position="298"/>
        <end position="309"/>
    </location>
</feature>
<dbReference type="AlphaFoldDB" id="I2GKQ1"/>
<accession>I2GKQ1</accession>
<dbReference type="eggNOG" id="COG3740">
    <property type="taxonomic scope" value="Bacteria"/>
</dbReference>
<dbReference type="GO" id="GO:0006508">
    <property type="term" value="P:proteolysis"/>
    <property type="evidence" value="ECO:0007669"/>
    <property type="project" value="UniProtKB-KW"/>
</dbReference>
<comment type="caution">
    <text evidence="6">The sequence shown here is derived from an EMBL/GenBank/DDBJ whole genome shotgun (WGS) entry which is preliminary data.</text>
</comment>
<dbReference type="STRING" id="1185876.BN8_03651"/>
<dbReference type="InterPro" id="IPR006433">
    <property type="entry name" value="Prohead_protease"/>
</dbReference>
<dbReference type="InterPro" id="IPR054613">
    <property type="entry name" value="Peptidase_S78_dom"/>
</dbReference>
<evidence type="ECO:0000313" key="6">
    <source>
        <dbReference type="EMBL" id="CCH54477.1"/>
    </source>
</evidence>
<protein>
    <recommendedName>
        <fullName evidence="5">Prohead serine protease domain-containing protein</fullName>
    </recommendedName>
</protein>
<keyword evidence="3" id="KW-0378">Hydrolase</keyword>
<gene>
    <name evidence="6" type="ORF">BN8_03651</name>
</gene>
<proteinExistence type="predicted"/>
<keyword evidence="7" id="KW-1185">Reference proteome</keyword>
<evidence type="ECO:0000256" key="2">
    <source>
        <dbReference type="ARBA" id="ARBA00022670"/>
    </source>
</evidence>
<organism evidence="6 7">
    <name type="scientific">Fibrisoma limi BUZ 3</name>
    <dbReference type="NCBI Taxonomy" id="1185876"/>
    <lineage>
        <taxon>Bacteria</taxon>
        <taxon>Pseudomonadati</taxon>
        <taxon>Bacteroidota</taxon>
        <taxon>Cytophagia</taxon>
        <taxon>Cytophagales</taxon>
        <taxon>Spirosomataceae</taxon>
        <taxon>Fibrisoma</taxon>
    </lineage>
</organism>
<evidence type="ECO:0000256" key="4">
    <source>
        <dbReference type="SAM" id="MobiDB-lite"/>
    </source>
</evidence>
<dbReference type="GO" id="GO:0008233">
    <property type="term" value="F:peptidase activity"/>
    <property type="evidence" value="ECO:0007669"/>
    <property type="project" value="UniProtKB-KW"/>
</dbReference>
<keyword evidence="1" id="KW-1188">Viral release from host cell</keyword>
<sequence>MSKLEKRLYQTELVVEERAADEGGSSKVFFRGMAIVYDKPSRMLYHKEKGPFVEVIERGAVDENTDLAEVLAVFNHDENRLLGANYSGTLRFDKTDEGVSVIIEKPNNTVGNDCEEWVRRGDIRGMSFKFFVAKDRWEMKGEVLHRYVEKISKIMDLSLVTRAAYLQTSVDMAEAGTATTRSMADGPDAALTRGYWHSETKLGPVSDTDKAFLADLITQLQSQIDLIAKAIAGITDNRIKQLAASRLSDAVYVQNWIQEVQAELLAAEAETSGADGAMASAKQQRSATEAPDGKPSEVPTNEVPTNQEPAKQEPEARSVEGDPLEWFKRKNSLHRNSLSS</sequence>
<feature type="domain" description="Prohead serine protease" evidence="5">
    <location>
        <begin position="18"/>
        <end position="178"/>
    </location>
</feature>
<dbReference type="RefSeq" id="WP_009283055.1">
    <property type="nucleotide sequence ID" value="NZ_CAIT01000007.1"/>
</dbReference>
<reference evidence="6 7" key="1">
    <citation type="journal article" date="2012" name="J. Bacteriol.">
        <title>Genome Sequence of the Filamentous Bacterium Fibrisoma limi BUZ 3T.</title>
        <authorList>
            <person name="Filippini M."/>
            <person name="Qi W."/>
            <person name="Jaenicke S."/>
            <person name="Goesmann A."/>
            <person name="Smits T.H."/>
            <person name="Bagheri H.C."/>
        </authorList>
    </citation>
    <scope>NUCLEOTIDE SEQUENCE [LARGE SCALE GENOMIC DNA]</scope>
    <source>
        <strain evidence="7">BUZ 3T</strain>
    </source>
</reference>
<dbReference type="OrthoDB" id="1049848at2"/>